<name>A0A6S5TE84_PSEPU</name>
<organism evidence="3 4">
    <name type="scientific">Pseudomonas putida</name>
    <name type="common">Arthrobacter siderocapsulatus</name>
    <dbReference type="NCBI Taxonomy" id="303"/>
    <lineage>
        <taxon>Bacteria</taxon>
        <taxon>Pseudomonadati</taxon>
        <taxon>Pseudomonadota</taxon>
        <taxon>Gammaproteobacteria</taxon>
        <taxon>Pseudomonadales</taxon>
        <taxon>Pseudomonadaceae</taxon>
        <taxon>Pseudomonas</taxon>
    </lineage>
</organism>
<feature type="domain" description="Dermonecrotic toxin N-terminal" evidence="2">
    <location>
        <begin position="96"/>
        <end position="253"/>
    </location>
</feature>
<feature type="domain" description="Dermonecrotic toxin N-terminal" evidence="2">
    <location>
        <begin position="654"/>
        <end position="929"/>
    </location>
</feature>
<accession>A0A6S5TE84</accession>
<dbReference type="RefSeq" id="WP_332107705.1">
    <property type="nucleotide sequence ID" value="NZ_AP022227.1"/>
</dbReference>
<proteinExistence type="predicted"/>
<evidence type="ECO:0000256" key="1">
    <source>
        <dbReference type="SAM" id="MobiDB-lite"/>
    </source>
</evidence>
<evidence type="ECO:0000313" key="4">
    <source>
        <dbReference type="Proteomes" id="UP000515680"/>
    </source>
</evidence>
<feature type="compositionally biased region" description="Polar residues" evidence="1">
    <location>
        <begin position="1547"/>
        <end position="1559"/>
    </location>
</feature>
<feature type="region of interest" description="Disordered" evidence="1">
    <location>
        <begin position="1540"/>
        <end position="1562"/>
    </location>
</feature>
<protein>
    <recommendedName>
        <fullName evidence="2">Dermonecrotic toxin N-terminal domain-containing protein</fullName>
    </recommendedName>
</protein>
<reference evidence="3 4" key="1">
    <citation type="submission" date="2019-12" db="EMBL/GenBank/DDBJ databases">
        <title>complete genome sequences of Pseudomonas putida str. WP8-W18-CRE-01 isolated from wastewater treatment plant effluent.</title>
        <authorList>
            <person name="Sekizuka T."/>
            <person name="Itokawa K."/>
            <person name="Yatsu K."/>
            <person name="Inamine Y."/>
            <person name="Kuroda M."/>
        </authorList>
    </citation>
    <scope>NUCLEOTIDE SEQUENCE [LARGE SCALE GENOMIC DNA]</scope>
    <source>
        <strain evidence="3 4">WP8-W18-CRE-01</strain>
    </source>
</reference>
<dbReference type="Proteomes" id="UP000515680">
    <property type="component" value="Chromosome"/>
</dbReference>
<dbReference type="EMBL" id="AP022227">
    <property type="protein sequence ID" value="BBT41678.1"/>
    <property type="molecule type" value="Genomic_DNA"/>
</dbReference>
<evidence type="ECO:0000313" key="3">
    <source>
        <dbReference type="EMBL" id="BBT41678.1"/>
    </source>
</evidence>
<dbReference type="InterPro" id="IPR046673">
    <property type="entry name" value="ToxA_N"/>
</dbReference>
<evidence type="ECO:0000259" key="2">
    <source>
        <dbReference type="Pfam" id="PF20178"/>
    </source>
</evidence>
<gene>
    <name evidence="3" type="ORF">WP8W18C01_40190</name>
</gene>
<dbReference type="Pfam" id="PF20178">
    <property type="entry name" value="ToxA_N"/>
    <property type="match status" value="2"/>
</dbReference>
<sequence>MTVTTTFYLPPHDDSRALLADTPSTRRALAQWRQARQTFNRLLSLAPGVRQSVNDVLRSALASDPEHTGLVLESDSQFVNLTQLCVFAYQHRTPPQDLNTKAKVKGKSDANRQLTQLRPNELYARLAAFDLSTAVSKRWQAYWDARAEGTTLSRREFARQQYRAHFLATLDIVLDQGTLDVEYRAPVIGLLENPEWLIHNQKKVQLEVPSSQPGALVISLEGQAPQVLYSPDQTTAFTGYATREALETHLASMGQETITYTAVDGIGLGFTALLDQLEADLLDTLKTGVGPDLETDAATSLAGADELEQSWRNSPVFAQAPDDDYPHDPEDTQPTLFDFGNLGLDLAPTLRKALTDKQLTLLEALSASEVEACQRHQDALAKARNSAQILITQVTSSAKWHSDAQPVTASTPLIEAHRDGLLAHAQFQHALGLLDDQHLAWVESVCTEAGTETGTEADTETDTEAVAAQIELLHETSEPTDGTPADILHGALVITVQAALDATDGTQTLLLYWLGEHGGLLRCEGQRQLEICLKAGLPVRLSSLSENALGHTLDGVLAACRKEKDALQERLGLDAMPAQLPRLRESLALRLQVPRHAARETALLLHKRQQDVITQAGIALDSLEKVPANERQPLRTLIHDYLTALRKAQSLIRRDLPERTQFCRNLINKRLKQDVQGFVDQYIELDVPVSTANSGKDLVAGSGAPGTPVKSTLKPSTERVTLTLETALLQHIDDAMQDRLRFVNVKVTPADDDLRQRLQGQLDAAYLRTLANELDVAKQYEAAIIHAFRGNDESDFEQAYRRECLIEPHRLILKLQNLLFHTSGHLDSTSHAMFAQVIDSRSKADLQANGFDLRLLAARLTSGGKDTSDQPTTLGGITFIEDRIHKTTLLYRPDHPVAPLRQYPDLESARLSLFEGSVDARERDYLVSRALGGNSRAHHSRLNQAHQHRFNGIIGIGAEWPATQSLAQLQLDTHMGQLLQAHRDTSRSNLDLHIENLAAQAGKLLLGFKIALGLIPVLGLPVSLYDLYDASAELVRALADGQTGNVLDAIENVLASLIDVAMDVLGSGVDIRAPALRRSARRYQLGRLSTAGATSPHLPPPRPEPFAGLAAYRVSEPVSLVGLSPANEGRYRGIYRHSQGNYIVVQGHQYKVRWDETSHTWELTGDTGSAFKRAIALDDTDNWNTHFALYGVHRLGGGAGGGQALGLLADTLDPIWPAFIKEQLPRWWRDRAYRLHNRLRESIPREWNLLQARAGALKHRMEPSLSVHFRDTDLIAELKACIKEAKRLHADCLSLEEVSSGRVRANSTADANEAAIMIVDGHYRLIQVSQLRYLEILDELGNLRQASHAKAFELRPEMESSLFQVKLQEYLAIRQQMSTQRVKALAELDEFRQHIQTLRTWRNAITNTQPRHKNIATIDAGMQRLTDPVLDYMEISQLQDLLLKPVHSPDGGWFNLRVLMAAPQADLDRALYLLHELPNVQASNRQRRVIVTRSIDLIGQFKSSLRYWKLSYTDYLDLSRVKRLEAKLDAYMPYARKLQEAAKQPDPHQQPQRPAQGPNQPRVFETVQDDYLIGTRDRQQANTYHVTGANGRTETYRQDASGKFVLTNPAPTDLRHLRKATLKELQAEANRQLGALEAFKRQIEQYAAQDMDGASLQDLMQFKAADLDDIVSRITQLDSNDPSLPRLREASERLVERGRTLRIEQIVKTQEPKGAQLDYLVEQDVVKIEKVGALVELKRLPDGRRDFLQEFKVIDKRQDLTKVLWYAHVHFNKPTPAFDDFVKAHLKTPAQRYLGREWQISHVEAIWRGDLSRAQAQKHLSPHF</sequence>